<accession>A0A1H9JTP4</accession>
<dbReference type="Proteomes" id="UP000242515">
    <property type="component" value="Unassembled WGS sequence"/>
</dbReference>
<dbReference type="EMBL" id="FOGC01000008">
    <property type="protein sequence ID" value="SEQ90153.1"/>
    <property type="molecule type" value="Genomic_DNA"/>
</dbReference>
<proteinExistence type="predicted"/>
<dbReference type="STRING" id="988801.SAMN05216522_10861"/>
<sequence>MSSSAVKWRQYRQIVGECSHYRKDPTVNRALFLLFQINYLTIMKGHSEQFHFIDAV</sequence>
<evidence type="ECO:0000313" key="2">
    <source>
        <dbReference type="Proteomes" id="UP000242515"/>
    </source>
</evidence>
<name>A0A1H9JTP4_9GAMM</name>
<organism evidence="1 2">
    <name type="scientific">Rosenbergiella nectarea</name>
    <dbReference type="NCBI Taxonomy" id="988801"/>
    <lineage>
        <taxon>Bacteria</taxon>
        <taxon>Pseudomonadati</taxon>
        <taxon>Pseudomonadota</taxon>
        <taxon>Gammaproteobacteria</taxon>
        <taxon>Enterobacterales</taxon>
        <taxon>Erwiniaceae</taxon>
        <taxon>Rosenbergiella</taxon>
    </lineage>
</organism>
<dbReference type="AlphaFoldDB" id="A0A1H9JTP4"/>
<evidence type="ECO:0000313" key="1">
    <source>
        <dbReference type="EMBL" id="SEQ90153.1"/>
    </source>
</evidence>
<protein>
    <submittedName>
        <fullName evidence="1">Uncharacterized protein</fullName>
    </submittedName>
</protein>
<keyword evidence="2" id="KW-1185">Reference proteome</keyword>
<gene>
    <name evidence="1" type="ORF">SAMN05216522_10861</name>
</gene>
<reference evidence="2" key="1">
    <citation type="submission" date="2016-10" db="EMBL/GenBank/DDBJ databases">
        <authorList>
            <person name="Varghese N."/>
            <person name="Submissions S."/>
        </authorList>
    </citation>
    <scope>NUCLEOTIDE SEQUENCE [LARGE SCALE GENOMIC DNA]</scope>
    <source>
        <strain evidence="2">8N4</strain>
    </source>
</reference>